<dbReference type="PANTHER" id="PTHR43584:SF3">
    <property type="entry name" value="BIFUNCTIONAL PROTEIN GLMU"/>
    <property type="match status" value="1"/>
</dbReference>
<sequence length="316" mass="34509">MTVIILAAGKGKRMKSAKAKVLVSLLGRPMISHIMSTVQRFSPENILLVVSPSGHEAIKDVLGEEGIRYVIQSEARGTADAVKLCEKYVQTRRSIVLCGDVPLIRPSTLSDMIALHQSRGAAATLLSTEIPDPSGYGRILRNGDASVRGIIEHKDASTSEREIREINSGTYVFESGLLFELLKRVEPSPATGEYYLTDVVAILVKEGHRVEALKIEDQTEVMGVNDFMALKKLEDIYRHRLLEKWSRAGAVVSHPQMLWADIDVELAPGTRIIGRAVLRGNTSVGPGASVGPYVSLEDTVVEGNNRIKGVRSRKSS</sequence>
<evidence type="ECO:0000313" key="9">
    <source>
        <dbReference type="Proteomes" id="UP000630660"/>
    </source>
</evidence>
<keyword evidence="2" id="KW-0548">Nucleotidyltransferase</keyword>
<comment type="catalytic activity">
    <reaction evidence="5">
        <text>N-acetyl-alpha-D-glucosamine 1-phosphate + UTP + H(+) = UDP-N-acetyl-alpha-D-glucosamine + diphosphate</text>
        <dbReference type="Rhea" id="RHEA:13509"/>
        <dbReference type="ChEBI" id="CHEBI:15378"/>
        <dbReference type="ChEBI" id="CHEBI:33019"/>
        <dbReference type="ChEBI" id="CHEBI:46398"/>
        <dbReference type="ChEBI" id="CHEBI:57705"/>
        <dbReference type="ChEBI" id="CHEBI:57776"/>
        <dbReference type="EC" id="2.7.7.23"/>
    </reaction>
</comment>
<dbReference type="InterPro" id="IPR005835">
    <property type="entry name" value="NTP_transferase_dom"/>
</dbReference>
<keyword evidence="1 8" id="KW-0808">Transferase</keyword>
<evidence type="ECO:0000259" key="7">
    <source>
        <dbReference type="Pfam" id="PF00483"/>
    </source>
</evidence>
<proteinExistence type="predicted"/>
<evidence type="ECO:0000256" key="3">
    <source>
        <dbReference type="ARBA" id="ARBA00023315"/>
    </source>
</evidence>
<dbReference type="Pfam" id="PF00483">
    <property type="entry name" value="NTP_transferase"/>
    <property type="match status" value="1"/>
</dbReference>
<evidence type="ECO:0000256" key="4">
    <source>
        <dbReference type="ARBA" id="ARBA00048247"/>
    </source>
</evidence>
<dbReference type="SUPFAM" id="SSF53448">
    <property type="entry name" value="Nucleotide-diphospho-sugar transferases"/>
    <property type="match status" value="1"/>
</dbReference>
<accession>A0A9D5KCE6</accession>
<protein>
    <submittedName>
        <fullName evidence="8">NTP transferase domain-containing protein</fullName>
    </submittedName>
</protein>
<evidence type="ECO:0000313" key="8">
    <source>
        <dbReference type="EMBL" id="MBD3365629.1"/>
    </source>
</evidence>
<dbReference type="GO" id="GO:0019134">
    <property type="term" value="F:glucosamine-1-phosphate N-acetyltransferase activity"/>
    <property type="evidence" value="ECO:0007669"/>
    <property type="project" value="UniProtKB-EC"/>
</dbReference>
<evidence type="ECO:0000256" key="5">
    <source>
        <dbReference type="ARBA" id="ARBA00048493"/>
    </source>
</evidence>
<evidence type="ECO:0000256" key="2">
    <source>
        <dbReference type="ARBA" id="ARBA00022695"/>
    </source>
</evidence>
<comment type="function">
    <text evidence="6">Catalyzes the last two sequential reactions in the de novo biosynthetic pathway for UDP-N-acetylglucosamine (UDP-GlcNAc). The C-terminal domain catalyzes the transfer of acetyl group from acetyl coenzyme A to glucosamine-1-phosphate (GlcN-1-P) to produce N-acetylglucosamine-1-phosphate (GlcNAc-1-P), which is converted into UDP-GlcNAc by the transfer of uridine 5-monophosphate (from uridine 5-triphosphate), a reaction catalyzed by the N-terminal domain.</text>
</comment>
<dbReference type="InterPro" id="IPR050065">
    <property type="entry name" value="GlmU-like"/>
</dbReference>
<dbReference type="CDD" id="cd02540">
    <property type="entry name" value="GT2_GlmU_N_bac"/>
    <property type="match status" value="1"/>
</dbReference>
<comment type="catalytic activity">
    <reaction evidence="4">
        <text>alpha-D-glucosamine 1-phosphate + acetyl-CoA = N-acetyl-alpha-D-glucosamine 1-phosphate + CoA + H(+)</text>
        <dbReference type="Rhea" id="RHEA:13725"/>
        <dbReference type="ChEBI" id="CHEBI:15378"/>
        <dbReference type="ChEBI" id="CHEBI:57287"/>
        <dbReference type="ChEBI" id="CHEBI:57288"/>
        <dbReference type="ChEBI" id="CHEBI:57776"/>
        <dbReference type="ChEBI" id="CHEBI:58516"/>
        <dbReference type="EC" id="2.3.1.157"/>
    </reaction>
</comment>
<organism evidence="8 9">
    <name type="scientific">candidate division WOR-3 bacterium</name>
    <dbReference type="NCBI Taxonomy" id="2052148"/>
    <lineage>
        <taxon>Bacteria</taxon>
        <taxon>Bacteria division WOR-3</taxon>
    </lineage>
</organism>
<reference evidence="8" key="1">
    <citation type="submission" date="2019-11" db="EMBL/GenBank/DDBJ databases">
        <title>Microbial mats filling the niche in hypersaline microbial mats.</title>
        <authorList>
            <person name="Wong H.L."/>
            <person name="Macleod F.I."/>
            <person name="White R.A. III"/>
            <person name="Burns B.P."/>
        </authorList>
    </citation>
    <scope>NUCLEOTIDE SEQUENCE</scope>
    <source>
        <strain evidence="8">Bin_327</strain>
    </source>
</reference>
<comment type="caution">
    <text evidence="8">The sequence shown here is derived from an EMBL/GenBank/DDBJ whole genome shotgun (WGS) entry which is preliminary data.</text>
</comment>
<evidence type="ECO:0000256" key="1">
    <source>
        <dbReference type="ARBA" id="ARBA00022679"/>
    </source>
</evidence>
<feature type="domain" description="Nucleotidyl transferase" evidence="7">
    <location>
        <begin position="3"/>
        <end position="244"/>
    </location>
</feature>
<gene>
    <name evidence="8" type="ORF">GF359_10490</name>
</gene>
<dbReference type="Proteomes" id="UP000630660">
    <property type="component" value="Unassembled WGS sequence"/>
</dbReference>
<dbReference type="GO" id="GO:0003977">
    <property type="term" value="F:UDP-N-acetylglucosamine diphosphorylase activity"/>
    <property type="evidence" value="ECO:0007669"/>
    <property type="project" value="UniProtKB-EC"/>
</dbReference>
<keyword evidence="3" id="KW-0012">Acyltransferase</keyword>
<dbReference type="Gene3D" id="2.160.10.10">
    <property type="entry name" value="Hexapeptide repeat proteins"/>
    <property type="match status" value="1"/>
</dbReference>
<dbReference type="AlphaFoldDB" id="A0A9D5KCE6"/>
<name>A0A9D5KCE6_UNCW3</name>
<dbReference type="PANTHER" id="PTHR43584">
    <property type="entry name" value="NUCLEOTIDYL TRANSFERASE"/>
    <property type="match status" value="1"/>
</dbReference>
<evidence type="ECO:0000256" key="6">
    <source>
        <dbReference type="ARBA" id="ARBA00049628"/>
    </source>
</evidence>
<dbReference type="InterPro" id="IPR029044">
    <property type="entry name" value="Nucleotide-diphossugar_trans"/>
</dbReference>
<dbReference type="Gene3D" id="3.90.550.10">
    <property type="entry name" value="Spore Coat Polysaccharide Biosynthesis Protein SpsA, Chain A"/>
    <property type="match status" value="1"/>
</dbReference>
<dbReference type="EMBL" id="WJKJ01000345">
    <property type="protein sequence ID" value="MBD3365629.1"/>
    <property type="molecule type" value="Genomic_DNA"/>
</dbReference>